<organism evidence="8 9">
    <name type="scientific">Nakamurella flavida</name>
    <dbReference type="NCBI Taxonomy" id="363630"/>
    <lineage>
        <taxon>Bacteria</taxon>
        <taxon>Bacillati</taxon>
        <taxon>Actinomycetota</taxon>
        <taxon>Actinomycetes</taxon>
        <taxon>Nakamurellales</taxon>
        <taxon>Nakamurellaceae</taxon>
        <taxon>Nakamurella</taxon>
    </lineage>
</organism>
<evidence type="ECO:0000256" key="1">
    <source>
        <dbReference type="ARBA" id="ARBA00001968"/>
    </source>
</evidence>
<evidence type="ECO:0000313" key="9">
    <source>
        <dbReference type="Proteomes" id="UP000663801"/>
    </source>
</evidence>
<proteinExistence type="predicted"/>
<protein>
    <recommendedName>
        <fullName evidence="5 6">o-succinylbenzoate synthase</fullName>
        <ecNumber evidence="5 6">4.2.1.113</ecNumber>
    </recommendedName>
</protein>
<dbReference type="EC" id="4.2.1.113" evidence="5 6"/>
<dbReference type="PANTHER" id="PTHR48073">
    <property type="entry name" value="O-SUCCINYLBENZOATE SYNTHASE-RELATED"/>
    <property type="match status" value="1"/>
</dbReference>
<reference evidence="8" key="1">
    <citation type="submission" date="2021-01" db="EMBL/GenBank/DDBJ databases">
        <title>KCTC 19127 draft genome.</title>
        <authorList>
            <person name="An D."/>
        </authorList>
    </citation>
    <scope>NUCLEOTIDE SEQUENCE</scope>
    <source>
        <strain evidence="8">KCTC 19127</strain>
    </source>
</reference>
<name>A0A939BZI7_9ACTN</name>
<keyword evidence="2" id="KW-0479">Metal-binding</keyword>
<accession>A0A939BZI7</accession>
<evidence type="ECO:0000259" key="7">
    <source>
        <dbReference type="SMART" id="SM00922"/>
    </source>
</evidence>
<dbReference type="Gene3D" id="3.30.390.10">
    <property type="entry name" value="Enolase-like, N-terminal domain"/>
    <property type="match status" value="1"/>
</dbReference>
<dbReference type="Proteomes" id="UP000663801">
    <property type="component" value="Unassembled WGS sequence"/>
</dbReference>
<keyword evidence="9" id="KW-1185">Reference proteome</keyword>
<dbReference type="SUPFAM" id="SSF51604">
    <property type="entry name" value="Enolase C-terminal domain-like"/>
    <property type="match status" value="1"/>
</dbReference>
<evidence type="ECO:0000256" key="6">
    <source>
        <dbReference type="NCBIfam" id="TIGR01928"/>
    </source>
</evidence>
<dbReference type="Pfam" id="PF13378">
    <property type="entry name" value="MR_MLE_C"/>
    <property type="match status" value="1"/>
</dbReference>
<dbReference type="RefSeq" id="WP_205255859.1">
    <property type="nucleotide sequence ID" value="NZ_BAAAPV010000002.1"/>
</dbReference>
<dbReference type="InterPro" id="IPR010197">
    <property type="entry name" value="OSBS/NAAAR"/>
</dbReference>
<feature type="domain" description="Mandelate racemase/muconate lactonizing enzyme C-terminal" evidence="7">
    <location>
        <begin position="159"/>
        <end position="252"/>
    </location>
</feature>
<dbReference type="GO" id="GO:0009234">
    <property type="term" value="P:menaquinone biosynthetic process"/>
    <property type="evidence" value="ECO:0007669"/>
    <property type="project" value="UniProtKB-UniRule"/>
</dbReference>
<evidence type="ECO:0000256" key="2">
    <source>
        <dbReference type="ARBA" id="ARBA00022723"/>
    </source>
</evidence>
<dbReference type="EMBL" id="JAERWL010000005">
    <property type="protein sequence ID" value="MBM9475768.1"/>
    <property type="molecule type" value="Genomic_DNA"/>
</dbReference>
<dbReference type="AlphaFoldDB" id="A0A939BZI7"/>
<keyword evidence="3" id="KW-0460">Magnesium</keyword>
<dbReference type="SFLD" id="SFLDG00180">
    <property type="entry name" value="muconate_cycloisomerase"/>
    <property type="match status" value="1"/>
</dbReference>
<dbReference type="CDD" id="cd03317">
    <property type="entry name" value="NAAAR"/>
    <property type="match status" value="1"/>
</dbReference>
<evidence type="ECO:0000256" key="5">
    <source>
        <dbReference type="ARBA" id="ARBA00029491"/>
    </source>
</evidence>
<dbReference type="InterPro" id="IPR029017">
    <property type="entry name" value="Enolase-like_N"/>
</dbReference>
<dbReference type="InterPro" id="IPR036849">
    <property type="entry name" value="Enolase-like_C_sf"/>
</dbReference>
<comment type="cofactor">
    <cofactor evidence="1">
        <name>a divalent metal cation</name>
        <dbReference type="ChEBI" id="CHEBI:60240"/>
    </cofactor>
</comment>
<dbReference type="SMART" id="SM00922">
    <property type="entry name" value="MR_MLE"/>
    <property type="match status" value="1"/>
</dbReference>
<evidence type="ECO:0000256" key="3">
    <source>
        <dbReference type="ARBA" id="ARBA00022842"/>
    </source>
</evidence>
<gene>
    <name evidence="8" type="primary">menC</name>
    <name evidence="8" type="ORF">JL107_04845</name>
</gene>
<evidence type="ECO:0000313" key="8">
    <source>
        <dbReference type="EMBL" id="MBM9475768.1"/>
    </source>
</evidence>
<keyword evidence="4 8" id="KW-0456">Lyase</keyword>
<dbReference type="SUPFAM" id="SSF54826">
    <property type="entry name" value="Enolase N-terminal domain-like"/>
    <property type="match status" value="1"/>
</dbReference>
<dbReference type="GO" id="GO:0043748">
    <property type="term" value="F:O-succinylbenzoate synthase activity"/>
    <property type="evidence" value="ECO:0007669"/>
    <property type="project" value="UniProtKB-EC"/>
</dbReference>
<dbReference type="NCBIfam" id="TIGR01928">
    <property type="entry name" value="menC_lowGC_arch"/>
    <property type="match status" value="1"/>
</dbReference>
<dbReference type="Gene3D" id="3.20.20.120">
    <property type="entry name" value="Enolase-like C-terminal domain"/>
    <property type="match status" value="1"/>
</dbReference>
<comment type="caution">
    <text evidence="8">The sequence shown here is derived from an EMBL/GenBank/DDBJ whole genome shotgun (WGS) entry which is preliminary data.</text>
</comment>
<dbReference type="InterPro" id="IPR013342">
    <property type="entry name" value="Mandelate_racemase_C"/>
</dbReference>
<dbReference type="InterPro" id="IPR013341">
    <property type="entry name" value="Mandelate_racemase_N_dom"/>
</dbReference>
<dbReference type="SFLD" id="SFLDF00009">
    <property type="entry name" value="o-succinylbenzoate_synthase"/>
    <property type="match status" value="1"/>
</dbReference>
<dbReference type="InterPro" id="IPR029065">
    <property type="entry name" value="Enolase_C-like"/>
</dbReference>
<dbReference type="GO" id="GO:0046872">
    <property type="term" value="F:metal ion binding"/>
    <property type="evidence" value="ECO:0007669"/>
    <property type="project" value="UniProtKB-KW"/>
</dbReference>
<dbReference type="PANTHER" id="PTHR48073:SF5">
    <property type="entry name" value="O-SUCCINYLBENZOATE SYNTHASE"/>
    <property type="match status" value="1"/>
</dbReference>
<dbReference type="GO" id="GO:0016854">
    <property type="term" value="F:racemase and epimerase activity"/>
    <property type="evidence" value="ECO:0007669"/>
    <property type="project" value="UniProtKB-ARBA"/>
</dbReference>
<dbReference type="SFLD" id="SFLDS00001">
    <property type="entry name" value="Enolase"/>
    <property type="match status" value="1"/>
</dbReference>
<sequence>MKITGVELRTVRMPLVSPFTTSFGTETDRLAVLVRVVGKAGRPHSQPVEVQGWGECVAMERPLYSLEYAAGALEVMRRFLVPVLFGQGPTGLGPDGEITAERVAALLEHVVGHRMAKAAVEMAVLDAQLRGTGQSLGGYLGAERHRVPAGVSVGVQPSIRELIDVVGDYLAQGYLRIKLKIRPGWDVDPVEAVRERFGDRVALQVDANAAYTLADARILRRLDAFDLLLIEQPLAEDDIRQHAELARLISTPICLDESIVSARAAADAIALGAAQVINIKAGRVGGYLEARRVHDLCRAGGIAVWCGGMLETGLGRAANAALAALPGFTLPGDVSASDRFYARDITTPFVLADGHITVPTGPGLGVAPIQDVLDAVTVDSTWLQPD</sequence>
<evidence type="ECO:0000256" key="4">
    <source>
        <dbReference type="ARBA" id="ARBA00023239"/>
    </source>
</evidence>
<dbReference type="Pfam" id="PF02746">
    <property type="entry name" value="MR_MLE_N"/>
    <property type="match status" value="1"/>
</dbReference>